<name>A0A9P6Q254_9FUNG</name>
<proteinExistence type="predicted"/>
<sequence length="188" mass="20673">MQPIFIAVAAVIGLLSVLLISKRITKTMSSARDPLKIWDGLTHSGVVPMRLRGWIFSTILGFANPYSRSINFRITELRKGTACGVMRETKSNSNPFRCVHAAALICFGETVGGLAVFTLLGKKDRAILTNINAEYIKVARGLLTASSLVPAIKDRTANELVNEVLIKNAKFETVAKLTLTWRLDLKDE</sequence>
<dbReference type="Proteomes" id="UP000807716">
    <property type="component" value="Unassembled WGS sequence"/>
</dbReference>
<dbReference type="OrthoDB" id="10255641at2759"/>
<protein>
    <recommendedName>
        <fullName evidence="3">DUF4442 domain-containing protein</fullName>
    </recommendedName>
</protein>
<dbReference type="Gene3D" id="3.10.129.10">
    <property type="entry name" value="Hotdog Thioesterase"/>
    <property type="match status" value="1"/>
</dbReference>
<evidence type="ECO:0008006" key="3">
    <source>
        <dbReference type="Google" id="ProtNLM"/>
    </source>
</evidence>
<accession>A0A9P6Q254</accession>
<evidence type="ECO:0000313" key="2">
    <source>
        <dbReference type="Proteomes" id="UP000807716"/>
    </source>
</evidence>
<dbReference type="InterPro" id="IPR027961">
    <property type="entry name" value="DUF4442"/>
</dbReference>
<dbReference type="EMBL" id="JAAAJB010000388">
    <property type="protein sequence ID" value="KAG0256873.1"/>
    <property type="molecule type" value="Genomic_DNA"/>
</dbReference>
<dbReference type="AlphaFoldDB" id="A0A9P6Q254"/>
<dbReference type="SUPFAM" id="SSF54637">
    <property type="entry name" value="Thioesterase/thiol ester dehydrase-isomerase"/>
    <property type="match status" value="1"/>
</dbReference>
<dbReference type="CDD" id="cd03443">
    <property type="entry name" value="PaaI_thioesterase"/>
    <property type="match status" value="1"/>
</dbReference>
<reference evidence="1" key="1">
    <citation type="journal article" date="2020" name="Fungal Divers.">
        <title>Resolving the Mortierellaceae phylogeny through synthesis of multi-gene phylogenetics and phylogenomics.</title>
        <authorList>
            <person name="Vandepol N."/>
            <person name="Liber J."/>
            <person name="Desiro A."/>
            <person name="Na H."/>
            <person name="Kennedy M."/>
            <person name="Barry K."/>
            <person name="Grigoriev I.V."/>
            <person name="Miller A.N."/>
            <person name="O'Donnell K."/>
            <person name="Stajich J.E."/>
            <person name="Bonito G."/>
        </authorList>
    </citation>
    <scope>NUCLEOTIDE SEQUENCE</scope>
    <source>
        <strain evidence="1">BC1065</strain>
    </source>
</reference>
<comment type="caution">
    <text evidence="1">The sequence shown here is derived from an EMBL/GenBank/DDBJ whole genome shotgun (WGS) entry which is preliminary data.</text>
</comment>
<keyword evidence="2" id="KW-1185">Reference proteome</keyword>
<evidence type="ECO:0000313" key="1">
    <source>
        <dbReference type="EMBL" id="KAG0256873.1"/>
    </source>
</evidence>
<dbReference type="InterPro" id="IPR029069">
    <property type="entry name" value="HotDog_dom_sf"/>
</dbReference>
<organism evidence="1 2">
    <name type="scientific">Actinomortierella ambigua</name>
    <dbReference type="NCBI Taxonomy" id="1343610"/>
    <lineage>
        <taxon>Eukaryota</taxon>
        <taxon>Fungi</taxon>
        <taxon>Fungi incertae sedis</taxon>
        <taxon>Mucoromycota</taxon>
        <taxon>Mortierellomycotina</taxon>
        <taxon>Mortierellomycetes</taxon>
        <taxon>Mortierellales</taxon>
        <taxon>Mortierellaceae</taxon>
        <taxon>Actinomortierella</taxon>
    </lineage>
</organism>
<dbReference type="Pfam" id="PF14539">
    <property type="entry name" value="DUF4442"/>
    <property type="match status" value="1"/>
</dbReference>
<gene>
    <name evidence="1" type="ORF">DFQ27_005438</name>
</gene>